<feature type="compositionally biased region" description="Basic residues" evidence="1">
    <location>
        <begin position="45"/>
        <end position="62"/>
    </location>
</feature>
<dbReference type="EMBL" id="CAWUPB010001173">
    <property type="protein sequence ID" value="CAK7347255.1"/>
    <property type="molecule type" value="Genomic_DNA"/>
</dbReference>
<dbReference type="Proteomes" id="UP001314170">
    <property type="component" value="Unassembled WGS sequence"/>
</dbReference>
<gene>
    <name evidence="2" type="ORF">DCAF_LOCUS19939</name>
</gene>
<evidence type="ECO:0000313" key="2">
    <source>
        <dbReference type="EMBL" id="CAK7347255.1"/>
    </source>
</evidence>
<protein>
    <submittedName>
        <fullName evidence="2">Uncharacterized protein</fullName>
    </submittedName>
</protein>
<accession>A0AAV1S9R8</accession>
<sequence length="121" mass="13838">MEKQLKNDKPKELCKGPPIGRSFTNSPEELKELAVDQKSQVPKTKNTKIPKKKHELRTKKAVAHGWSGTKPIQKKKKQVEKEAARGTGLNKPKRETTTRFKMHTRGSSPATKKSPKRWSRR</sequence>
<evidence type="ECO:0000313" key="3">
    <source>
        <dbReference type="Proteomes" id="UP001314170"/>
    </source>
</evidence>
<name>A0AAV1S9R8_9ROSI</name>
<proteinExistence type="predicted"/>
<comment type="caution">
    <text evidence="2">The sequence shown here is derived from an EMBL/GenBank/DDBJ whole genome shotgun (WGS) entry which is preliminary data.</text>
</comment>
<feature type="region of interest" description="Disordered" evidence="1">
    <location>
        <begin position="1"/>
        <end position="121"/>
    </location>
</feature>
<evidence type="ECO:0000256" key="1">
    <source>
        <dbReference type="SAM" id="MobiDB-lite"/>
    </source>
</evidence>
<reference evidence="2 3" key="1">
    <citation type="submission" date="2024-01" db="EMBL/GenBank/DDBJ databases">
        <authorList>
            <person name="Waweru B."/>
        </authorList>
    </citation>
    <scope>NUCLEOTIDE SEQUENCE [LARGE SCALE GENOMIC DNA]</scope>
</reference>
<feature type="compositionally biased region" description="Basic and acidic residues" evidence="1">
    <location>
        <begin position="1"/>
        <end position="14"/>
    </location>
</feature>
<organism evidence="2 3">
    <name type="scientific">Dovyalis caffra</name>
    <dbReference type="NCBI Taxonomy" id="77055"/>
    <lineage>
        <taxon>Eukaryota</taxon>
        <taxon>Viridiplantae</taxon>
        <taxon>Streptophyta</taxon>
        <taxon>Embryophyta</taxon>
        <taxon>Tracheophyta</taxon>
        <taxon>Spermatophyta</taxon>
        <taxon>Magnoliopsida</taxon>
        <taxon>eudicotyledons</taxon>
        <taxon>Gunneridae</taxon>
        <taxon>Pentapetalae</taxon>
        <taxon>rosids</taxon>
        <taxon>fabids</taxon>
        <taxon>Malpighiales</taxon>
        <taxon>Salicaceae</taxon>
        <taxon>Flacourtieae</taxon>
        <taxon>Dovyalis</taxon>
    </lineage>
</organism>
<keyword evidence="3" id="KW-1185">Reference proteome</keyword>
<dbReference type="AlphaFoldDB" id="A0AAV1S9R8"/>